<dbReference type="Pfam" id="PF01694">
    <property type="entry name" value="Rhomboid"/>
    <property type="match status" value="1"/>
</dbReference>
<evidence type="ECO:0000256" key="3">
    <source>
        <dbReference type="ARBA" id="ARBA00022475"/>
    </source>
</evidence>
<keyword evidence="7 9" id="KW-1133">Transmembrane helix</keyword>
<evidence type="ECO:0000256" key="8">
    <source>
        <dbReference type="ARBA" id="ARBA00023136"/>
    </source>
</evidence>
<feature type="transmembrane region" description="Helical" evidence="9">
    <location>
        <begin position="181"/>
        <end position="200"/>
    </location>
</feature>
<evidence type="ECO:0000259" key="11">
    <source>
        <dbReference type="Pfam" id="PF12122"/>
    </source>
</evidence>
<keyword evidence="4" id="KW-0997">Cell inner membrane</keyword>
<dbReference type="GO" id="GO:0006508">
    <property type="term" value="P:proteolysis"/>
    <property type="evidence" value="ECO:0007669"/>
    <property type="project" value="UniProtKB-KW"/>
</dbReference>
<comment type="similarity">
    <text evidence="2">Belongs to the peptidase S54 family.</text>
</comment>
<evidence type="ECO:0000256" key="7">
    <source>
        <dbReference type="ARBA" id="ARBA00022989"/>
    </source>
</evidence>
<dbReference type="InterPro" id="IPR022764">
    <property type="entry name" value="Peptidase_S54_rhomboid_dom"/>
</dbReference>
<keyword evidence="6 12" id="KW-0378">Hydrolase</keyword>
<dbReference type="InterPro" id="IPR023662">
    <property type="entry name" value="Rhomboid_protease_GlpG"/>
</dbReference>
<dbReference type="EMBL" id="JAJEWP010000005">
    <property type="protein sequence ID" value="MCC2617524.1"/>
    <property type="molecule type" value="Genomic_DNA"/>
</dbReference>
<protein>
    <submittedName>
        <fullName evidence="12">Rhomboid family intramembrane serine protease GlpG</fullName>
        <ecNumber evidence="12">3.4.21.105</ecNumber>
    </submittedName>
</protein>
<dbReference type="SUPFAM" id="SSF144091">
    <property type="entry name" value="Rhomboid-like"/>
    <property type="match status" value="1"/>
</dbReference>
<dbReference type="GO" id="GO:0008233">
    <property type="term" value="F:peptidase activity"/>
    <property type="evidence" value="ECO:0007669"/>
    <property type="project" value="UniProtKB-KW"/>
</dbReference>
<feature type="transmembrane region" description="Helical" evidence="9">
    <location>
        <begin position="206"/>
        <end position="225"/>
    </location>
</feature>
<dbReference type="PANTHER" id="PTHR43731:SF14">
    <property type="entry name" value="PRESENILIN-ASSOCIATED RHOMBOID-LIKE PROTEIN, MITOCHONDRIAL"/>
    <property type="match status" value="1"/>
</dbReference>
<dbReference type="EC" id="3.4.21.105" evidence="12"/>
<keyword evidence="3" id="KW-1003">Cell membrane</keyword>
<evidence type="ECO:0000256" key="2">
    <source>
        <dbReference type="ARBA" id="ARBA00009045"/>
    </source>
</evidence>
<dbReference type="PANTHER" id="PTHR43731">
    <property type="entry name" value="RHOMBOID PROTEASE"/>
    <property type="match status" value="1"/>
</dbReference>
<feature type="domain" description="Peptidase S54 rhomboid" evidence="10">
    <location>
        <begin position="141"/>
        <end position="279"/>
    </location>
</feature>
<dbReference type="Proteomes" id="UP001520878">
    <property type="component" value="Unassembled WGS sequence"/>
</dbReference>
<evidence type="ECO:0000313" key="12">
    <source>
        <dbReference type="EMBL" id="MCC2617524.1"/>
    </source>
</evidence>
<feature type="transmembrane region" description="Helical" evidence="9">
    <location>
        <begin position="262"/>
        <end position="282"/>
    </location>
</feature>
<sequence length="285" mass="31763">MTEKLVVAFNQESPARVLVDHLVSQGIPARMITQSSEHPYAVAVPASHVDGRLQALLEGFLQNPGDPRFQRAAWEHGEAVSDTSLGQIASAFPAARWRDMPLMWAVLIVCLGVYLGFYLGAYEWLRNQLDIRPVAVLMENQQWWRLLTPAFVHFSAIHLIFNLMWWWSLGGQIERKLGHSVLLVLLLFTGISSNLAQLWTSGSTNFGGLSGVVYGVLGFVWWLGWLRPSWGLALPKAIVGLMLVWMLLGFADLLWVRMANGAHLMGLVSGCLAAWLFSRLSARAD</sequence>
<keyword evidence="8 9" id="KW-0472">Membrane</keyword>
<accession>A0ABS8GAR1</accession>
<feature type="domain" description="Peptidase S54 GlpG peptidase N-terminal" evidence="11">
    <location>
        <begin position="6"/>
        <end position="81"/>
    </location>
</feature>
<evidence type="ECO:0000256" key="9">
    <source>
        <dbReference type="SAM" id="Phobius"/>
    </source>
</evidence>
<evidence type="ECO:0000259" key="10">
    <source>
        <dbReference type="Pfam" id="PF01694"/>
    </source>
</evidence>
<dbReference type="InterPro" id="IPR022732">
    <property type="entry name" value="Peptidase_S54_GlpG_N"/>
</dbReference>
<evidence type="ECO:0000256" key="6">
    <source>
        <dbReference type="ARBA" id="ARBA00022801"/>
    </source>
</evidence>
<feature type="transmembrane region" description="Helical" evidence="9">
    <location>
        <begin position="142"/>
        <end position="169"/>
    </location>
</feature>
<name>A0ABS8GAR1_9ALTE</name>
<dbReference type="InterPro" id="IPR035952">
    <property type="entry name" value="Rhomboid-like_sf"/>
</dbReference>
<feature type="transmembrane region" description="Helical" evidence="9">
    <location>
        <begin position="237"/>
        <end position="256"/>
    </location>
</feature>
<gene>
    <name evidence="12" type="primary">glpG</name>
    <name evidence="12" type="ORF">LJ739_14820</name>
</gene>
<dbReference type="Gene3D" id="3.30.70.2350">
    <property type="match status" value="1"/>
</dbReference>
<evidence type="ECO:0000256" key="4">
    <source>
        <dbReference type="ARBA" id="ARBA00022519"/>
    </source>
</evidence>
<reference evidence="12 13" key="1">
    <citation type="submission" date="2021-10" db="EMBL/GenBank/DDBJ databases">
        <title>Draft genome of Aestuariibacter halophilus JC2043.</title>
        <authorList>
            <person name="Emsley S.A."/>
            <person name="Pfannmuller K.M."/>
            <person name="Ushijima B."/>
            <person name="Saw J.H."/>
            <person name="Videau P."/>
        </authorList>
    </citation>
    <scope>NUCLEOTIDE SEQUENCE [LARGE SCALE GENOMIC DNA]</scope>
    <source>
        <strain evidence="12 13">JC2043</strain>
    </source>
</reference>
<feature type="transmembrane region" description="Helical" evidence="9">
    <location>
        <begin position="102"/>
        <end position="122"/>
    </location>
</feature>
<dbReference type="InterPro" id="IPR050925">
    <property type="entry name" value="Rhomboid_protease_S54"/>
</dbReference>
<dbReference type="InterPro" id="IPR038236">
    <property type="entry name" value="GlpG_N_sf"/>
</dbReference>
<comment type="subcellular location">
    <subcellularLocation>
        <location evidence="1">Membrane</location>
        <topology evidence="1">Multi-pass membrane protein</topology>
    </subcellularLocation>
</comment>
<organism evidence="12 13">
    <name type="scientific">Fluctibacter halophilus</name>
    <dbReference type="NCBI Taxonomy" id="226011"/>
    <lineage>
        <taxon>Bacteria</taxon>
        <taxon>Pseudomonadati</taxon>
        <taxon>Pseudomonadota</taxon>
        <taxon>Gammaproteobacteria</taxon>
        <taxon>Alteromonadales</taxon>
        <taxon>Alteromonadaceae</taxon>
        <taxon>Fluctibacter</taxon>
    </lineage>
</organism>
<dbReference type="RefSeq" id="WP_229161751.1">
    <property type="nucleotide sequence ID" value="NZ_JAJEWP010000005.1"/>
</dbReference>
<dbReference type="Gene3D" id="1.20.1540.10">
    <property type="entry name" value="Rhomboid-like"/>
    <property type="match status" value="1"/>
</dbReference>
<evidence type="ECO:0000313" key="13">
    <source>
        <dbReference type="Proteomes" id="UP001520878"/>
    </source>
</evidence>
<dbReference type="Pfam" id="PF12122">
    <property type="entry name" value="Rhomboid_N"/>
    <property type="match status" value="1"/>
</dbReference>
<keyword evidence="12" id="KW-0645">Protease</keyword>
<comment type="caution">
    <text evidence="12">The sequence shown here is derived from an EMBL/GenBank/DDBJ whole genome shotgun (WGS) entry which is preliminary data.</text>
</comment>
<keyword evidence="13" id="KW-1185">Reference proteome</keyword>
<proteinExistence type="inferred from homology"/>
<keyword evidence="5 9" id="KW-0812">Transmembrane</keyword>
<dbReference type="NCBIfam" id="TIGR04239">
    <property type="entry name" value="rhombo_GlpG"/>
    <property type="match status" value="1"/>
</dbReference>
<evidence type="ECO:0000256" key="5">
    <source>
        <dbReference type="ARBA" id="ARBA00022692"/>
    </source>
</evidence>
<evidence type="ECO:0000256" key="1">
    <source>
        <dbReference type="ARBA" id="ARBA00004141"/>
    </source>
</evidence>